<protein>
    <submittedName>
        <fullName evidence="2">Uncharacterized protein</fullName>
    </submittedName>
</protein>
<proteinExistence type="predicted"/>
<keyword evidence="1" id="KW-0472">Membrane</keyword>
<gene>
    <name evidence="2" type="ORF">PCOS0759_LOCUS1769</name>
</gene>
<organism evidence="2">
    <name type="scientific">Percolomonas cosmopolitus</name>
    <dbReference type="NCBI Taxonomy" id="63605"/>
    <lineage>
        <taxon>Eukaryota</taxon>
        <taxon>Discoba</taxon>
        <taxon>Heterolobosea</taxon>
        <taxon>Tetramitia</taxon>
        <taxon>Eutetramitia</taxon>
        <taxon>Percolomonadidae</taxon>
        <taxon>Percolomonas</taxon>
    </lineage>
</organism>
<sequence>MRSTTFYLANWHGAVFLCVSHTEFSQTPKHNTHTMAEQIQNSEVNPIVILVCQWFGIGFLGYWLMGQKKKAIGAVVYIIGLYLIFWIGLIFWILAIVDGFLVAKKLQAGESIEDDHCEIAFLQKLPLWHN</sequence>
<evidence type="ECO:0000256" key="1">
    <source>
        <dbReference type="SAM" id="Phobius"/>
    </source>
</evidence>
<evidence type="ECO:0000313" key="2">
    <source>
        <dbReference type="EMBL" id="CAD9078537.1"/>
    </source>
</evidence>
<keyword evidence="1" id="KW-0812">Transmembrane</keyword>
<dbReference type="AlphaFoldDB" id="A0A7S1KP95"/>
<feature type="transmembrane region" description="Helical" evidence="1">
    <location>
        <begin position="44"/>
        <end position="65"/>
    </location>
</feature>
<name>A0A7S1KP95_9EUKA</name>
<dbReference type="EMBL" id="HBGD01002124">
    <property type="protein sequence ID" value="CAD9078537.1"/>
    <property type="molecule type" value="Transcribed_RNA"/>
</dbReference>
<accession>A0A7S1KP95</accession>
<feature type="transmembrane region" description="Helical" evidence="1">
    <location>
        <begin position="71"/>
        <end position="97"/>
    </location>
</feature>
<reference evidence="2" key="1">
    <citation type="submission" date="2021-01" db="EMBL/GenBank/DDBJ databases">
        <authorList>
            <person name="Corre E."/>
            <person name="Pelletier E."/>
            <person name="Niang G."/>
            <person name="Scheremetjew M."/>
            <person name="Finn R."/>
            <person name="Kale V."/>
            <person name="Holt S."/>
            <person name="Cochrane G."/>
            <person name="Meng A."/>
            <person name="Brown T."/>
            <person name="Cohen L."/>
        </authorList>
    </citation>
    <scope>NUCLEOTIDE SEQUENCE</scope>
    <source>
        <strain evidence="2">WS</strain>
    </source>
</reference>
<keyword evidence="1" id="KW-1133">Transmembrane helix</keyword>